<name>A0A8J3ADM7_9ACTN</name>
<protein>
    <recommendedName>
        <fullName evidence="3">Flp family type IVb pilin</fullName>
    </recommendedName>
</protein>
<dbReference type="Proteomes" id="UP000650511">
    <property type="component" value="Unassembled WGS sequence"/>
</dbReference>
<accession>A0A8J3ADM7</accession>
<evidence type="ECO:0008006" key="3">
    <source>
        <dbReference type="Google" id="ProtNLM"/>
    </source>
</evidence>
<keyword evidence="2" id="KW-1185">Reference proteome</keyword>
<dbReference type="AlphaFoldDB" id="A0A8J3ADM7"/>
<comment type="caution">
    <text evidence="1">The sequence shown here is derived from an EMBL/GenBank/DDBJ whole genome shotgun (WGS) entry which is preliminary data.</text>
</comment>
<reference evidence="1" key="2">
    <citation type="submission" date="2020-09" db="EMBL/GenBank/DDBJ databases">
        <authorList>
            <person name="Sun Q."/>
            <person name="Zhou Y."/>
        </authorList>
    </citation>
    <scope>NUCLEOTIDE SEQUENCE</scope>
    <source>
        <strain evidence="1">CGMCC 1.14988</strain>
    </source>
</reference>
<evidence type="ECO:0000313" key="2">
    <source>
        <dbReference type="Proteomes" id="UP000650511"/>
    </source>
</evidence>
<dbReference type="EMBL" id="BMHA01000003">
    <property type="protein sequence ID" value="GGI04837.1"/>
    <property type="molecule type" value="Genomic_DNA"/>
</dbReference>
<evidence type="ECO:0000313" key="1">
    <source>
        <dbReference type="EMBL" id="GGI04837.1"/>
    </source>
</evidence>
<sequence>MMRRIEDESGAQMAEYGLLLAGIAAVAALAVGQFGGRTTALYTVVQAMFP</sequence>
<reference evidence="1" key="1">
    <citation type="journal article" date="2014" name="Int. J. Syst. Evol. Microbiol.">
        <title>Complete genome sequence of Corynebacterium casei LMG S-19264T (=DSM 44701T), isolated from a smear-ripened cheese.</title>
        <authorList>
            <consortium name="US DOE Joint Genome Institute (JGI-PGF)"/>
            <person name="Walter F."/>
            <person name="Albersmeier A."/>
            <person name="Kalinowski J."/>
            <person name="Ruckert C."/>
        </authorList>
    </citation>
    <scope>NUCLEOTIDE SEQUENCE</scope>
    <source>
        <strain evidence="1">CGMCC 1.14988</strain>
    </source>
</reference>
<proteinExistence type="predicted"/>
<gene>
    <name evidence="1" type="ORF">GCM10011354_11090</name>
</gene>
<organism evidence="1 2">
    <name type="scientific">Egicoccus halophilus</name>
    <dbReference type="NCBI Taxonomy" id="1670830"/>
    <lineage>
        <taxon>Bacteria</taxon>
        <taxon>Bacillati</taxon>
        <taxon>Actinomycetota</taxon>
        <taxon>Nitriliruptoria</taxon>
        <taxon>Egicoccales</taxon>
        <taxon>Egicoccaceae</taxon>
        <taxon>Egicoccus</taxon>
    </lineage>
</organism>